<dbReference type="GO" id="GO:0005634">
    <property type="term" value="C:nucleus"/>
    <property type="evidence" value="ECO:0007669"/>
    <property type="project" value="UniProtKB-SubCell"/>
</dbReference>
<dbReference type="InterPro" id="IPR016177">
    <property type="entry name" value="DNA-bd_dom_sf"/>
</dbReference>
<dbReference type="PaxDb" id="2903-EOD20561"/>
<keyword evidence="2" id="KW-0805">Transcription regulation</keyword>
<dbReference type="SUPFAM" id="SSF54171">
    <property type="entry name" value="DNA-binding domain"/>
    <property type="match status" value="1"/>
</dbReference>
<name>A0A0D3JAM6_EMIH1</name>
<evidence type="ECO:0000259" key="7">
    <source>
        <dbReference type="PROSITE" id="PS51032"/>
    </source>
</evidence>
<comment type="subcellular location">
    <subcellularLocation>
        <location evidence="1">Nucleus</location>
    </subcellularLocation>
</comment>
<dbReference type="PROSITE" id="PS51032">
    <property type="entry name" value="AP2_ERF"/>
    <property type="match status" value="1"/>
</dbReference>
<evidence type="ECO:0000256" key="2">
    <source>
        <dbReference type="ARBA" id="ARBA00023015"/>
    </source>
</evidence>
<dbReference type="KEGG" id="ehx:EMIHUDRAFT_208489"/>
<evidence type="ECO:0000256" key="1">
    <source>
        <dbReference type="ARBA" id="ARBA00004123"/>
    </source>
</evidence>
<feature type="compositionally biased region" description="Basic and acidic residues" evidence="6">
    <location>
        <begin position="78"/>
        <end position="89"/>
    </location>
</feature>
<dbReference type="GO" id="GO:0003677">
    <property type="term" value="F:DNA binding"/>
    <property type="evidence" value="ECO:0007669"/>
    <property type="project" value="UniProtKB-KW"/>
</dbReference>
<dbReference type="Proteomes" id="UP000013827">
    <property type="component" value="Unassembled WGS sequence"/>
</dbReference>
<dbReference type="HOGENOM" id="CLU_189482_0_0_1"/>
<evidence type="ECO:0000313" key="9">
    <source>
        <dbReference type="Proteomes" id="UP000013827"/>
    </source>
</evidence>
<reference evidence="8" key="2">
    <citation type="submission" date="2024-10" db="UniProtKB">
        <authorList>
            <consortium name="EnsemblProtists"/>
        </authorList>
    </citation>
    <scope>IDENTIFICATION</scope>
</reference>
<dbReference type="EnsemblProtists" id="EOD20561">
    <property type="protein sequence ID" value="EOD20561"/>
    <property type="gene ID" value="EMIHUDRAFT_208489"/>
</dbReference>
<keyword evidence="5" id="KW-0539">Nucleus</keyword>
<organism evidence="8 9">
    <name type="scientific">Emiliania huxleyi (strain CCMP1516)</name>
    <dbReference type="NCBI Taxonomy" id="280463"/>
    <lineage>
        <taxon>Eukaryota</taxon>
        <taxon>Haptista</taxon>
        <taxon>Haptophyta</taxon>
        <taxon>Prymnesiophyceae</taxon>
        <taxon>Isochrysidales</taxon>
        <taxon>Noelaerhabdaceae</taxon>
        <taxon>Emiliania</taxon>
    </lineage>
</organism>
<keyword evidence="9" id="KW-1185">Reference proteome</keyword>
<dbReference type="Gene3D" id="3.30.730.10">
    <property type="entry name" value="AP2/ERF domain"/>
    <property type="match status" value="1"/>
</dbReference>
<evidence type="ECO:0000256" key="6">
    <source>
        <dbReference type="SAM" id="MobiDB-lite"/>
    </source>
</evidence>
<evidence type="ECO:0000256" key="3">
    <source>
        <dbReference type="ARBA" id="ARBA00023125"/>
    </source>
</evidence>
<accession>A0A0D3JAM6</accession>
<evidence type="ECO:0000256" key="4">
    <source>
        <dbReference type="ARBA" id="ARBA00023163"/>
    </source>
</evidence>
<sequence>MAPPRTASSEGVVLIPETLKNSTTGYKNVSYSRRSKKFVAEVQGAGKRVHLGSFDTAEEAATAYARSAGENPSWAHGPPKDEVVSRARS</sequence>
<dbReference type="RefSeq" id="XP_005772990.1">
    <property type="nucleotide sequence ID" value="XM_005772933.1"/>
</dbReference>
<dbReference type="InterPro" id="IPR001471">
    <property type="entry name" value="AP2/ERF_dom"/>
</dbReference>
<feature type="region of interest" description="Disordered" evidence="6">
    <location>
        <begin position="65"/>
        <end position="89"/>
    </location>
</feature>
<proteinExistence type="predicted"/>
<dbReference type="GeneID" id="17266108"/>
<reference evidence="9" key="1">
    <citation type="journal article" date="2013" name="Nature">
        <title>Pan genome of the phytoplankton Emiliania underpins its global distribution.</title>
        <authorList>
            <person name="Read B.A."/>
            <person name="Kegel J."/>
            <person name="Klute M.J."/>
            <person name="Kuo A."/>
            <person name="Lefebvre S.C."/>
            <person name="Maumus F."/>
            <person name="Mayer C."/>
            <person name="Miller J."/>
            <person name="Monier A."/>
            <person name="Salamov A."/>
            <person name="Young J."/>
            <person name="Aguilar M."/>
            <person name="Claverie J.M."/>
            <person name="Frickenhaus S."/>
            <person name="Gonzalez K."/>
            <person name="Herman E.K."/>
            <person name="Lin Y.C."/>
            <person name="Napier J."/>
            <person name="Ogata H."/>
            <person name="Sarno A.F."/>
            <person name="Shmutz J."/>
            <person name="Schroeder D."/>
            <person name="de Vargas C."/>
            <person name="Verret F."/>
            <person name="von Dassow P."/>
            <person name="Valentin K."/>
            <person name="Van de Peer Y."/>
            <person name="Wheeler G."/>
            <person name="Dacks J.B."/>
            <person name="Delwiche C.F."/>
            <person name="Dyhrman S.T."/>
            <person name="Glockner G."/>
            <person name="John U."/>
            <person name="Richards T."/>
            <person name="Worden A.Z."/>
            <person name="Zhang X."/>
            <person name="Grigoriev I.V."/>
            <person name="Allen A.E."/>
            <person name="Bidle K."/>
            <person name="Borodovsky M."/>
            <person name="Bowler C."/>
            <person name="Brownlee C."/>
            <person name="Cock J.M."/>
            <person name="Elias M."/>
            <person name="Gladyshev V.N."/>
            <person name="Groth M."/>
            <person name="Guda C."/>
            <person name="Hadaegh A."/>
            <person name="Iglesias-Rodriguez M.D."/>
            <person name="Jenkins J."/>
            <person name="Jones B.M."/>
            <person name="Lawson T."/>
            <person name="Leese F."/>
            <person name="Lindquist E."/>
            <person name="Lobanov A."/>
            <person name="Lomsadze A."/>
            <person name="Malik S.B."/>
            <person name="Marsh M.E."/>
            <person name="Mackinder L."/>
            <person name="Mock T."/>
            <person name="Mueller-Roeber B."/>
            <person name="Pagarete A."/>
            <person name="Parker M."/>
            <person name="Probert I."/>
            <person name="Quesneville H."/>
            <person name="Raines C."/>
            <person name="Rensing S.A."/>
            <person name="Riano-Pachon D.M."/>
            <person name="Richier S."/>
            <person name="Rokitta S."/>
            <person name="Shiraiwa Y."/>
            <person name="Soanes D.M."/>
            <person name="van der Giezen M."/>
            <person name="Wahlund T.M."/>
            <person name="Williams B."/>
            <person name="Wilson W."/>
            <person name="Wolfe G."/>
            <person name="Wurch L.L."/>
        </authorList>
    </citation>
    <scope>NUCLEOTIDE SEQUENCE</scope>
</reference>
<keyword evidence="4" id="KW-0804">Transcription</keyword>
<feature type="domain" description="AP2/ERF" evidence="7">
    <location>
        <begin position="25"/>
        <end position="68"/>
    </location>
</feature>
<dbReference type="InterPro" id="IPR036955">
    <property type="entry name" value="AP2/ERF_dom_sf"/>
</dbReference>
<keyword evidence="3" id="KW-0238">DNA-binding</keyword>
<evidence type="ECO:0000313" key="8">
    <source>
        <dbReference type="EnsemblProtists" id="EOD20561"/>
    </source>
</evidence>
<evidence type="ECO:0000256" key="5">
    <source>
        <dbReference type="ARBA" id="ARBA00023242"/>
    </source>
</evidence>
<protein>
    <recommendedName>
        <fullName evidence="7">AP2/ERF domain-containing protein</fullName>
    </recommendedName>
</protein>
<dbReference type="AlphaFoldDB" id="A0A0D3JAM6"/>
<dbReference type="GO" id="GO:0003700">
    <property type="term" value="F:DNA-binding transcription factor activity"/>
    <property type="evidence" value="ECO:0007669"/>
    <property type="project" value="InterPro"/>
</dbReference>